<feature type="compositionally biased region" description="Polar residues" evidence="1">
    <location>
        <begin position="372"/>
        <end position="391"/>
    </location>
</feature>
<comment type="caution">
    <text evidence="2">The sequence shown here is derived from an EMBL/GenBank/DDBJ whole genome shotgun (WGS) entry which is preliminary data.</text>
</comment>
<feature type="compositionally biased region" description="Low complexity" evidence="1">
    <location>
        <begin position="462"/>
        <end position="474"/>
    </location>
</feature>
<dbReference type="AlphaFoldDB" id="A0A420ILR6"/>
<evidence type="ECO:0000256" key="1">
    <source>
        <dbReference type="SAM" id="MobiDB-lite"/>
    </source>
</evidence>
<proteinExistence type="predicted"/>
<feature type="region of interest" description="Disordered" evidence="1">
    <location>
        <begin position="369"/>
        <end position="426"/>
    </location>
</feature>
<feature type="compositionally biased region" description="Polar residues" evidence="1">
    <location>
        <begin position="406"/>
        <end position="418"/>
    </location>
</feature>
<evidence type="ECO:0000313" key="3">
    <source>
        <dbReference type="Proteomes" id="UP000285405"/>
    </source>
</evidence>
<feature type="compositionally biased region" description="Low complexity" evidence="1">
    <location>
        <begin position="41"/>
        <end position="51"/>
    </location>
</feature>
<feature type="region of interest" description="Disordered" evidence="1">
    <location>
        <begin position="136"/>
        <end position="177"/>
    </location>
</feature>
<name>A0A420ILR6_9PEZI</name>
<protein>
    <submittedName>
        <fullName evidence="2">Uncharacterized protein</fullName>
    </submittedName>
</protein>
<organism evidence="2 3">
    <name type="scientific">Golovinomyces cichoracearum</name>
    <dbReference type="NCBI Taxonomy" id="62708"/>
    <lineage>
        <taxon>Eukaryota</taxon>
        <taxon>Fungi</taxon>
        <taxon>Dikarya</taxon>
        <taxon>Ascomycota</taxon>
        <taxon>Pezizomycotina</taxon>
        <taxon>Leotiomycetes</taxon>
        <taxon>Erysiphales</taxon>
        <taxon>Erysiphaceae</taxon>
        <taxon>Golovinomyces</taxon>
    </lineage>
</organism>
<sequence>MPIPDSPNLYPGPLSSGVTLIEPSLQYSRRRLNSGSEELYPQSPVSQQSQRQRQRKQPSDSQEWILFEPSSADTVESLQNTSSMRTLTIGFSQISDFESLETGAWSFNEDEEFDENHEEEEELDSLDSHLPEFRNEPCAHSNSGPGPCGTILPTHDGLGSFKLDSTKTDNEVQQNPYSFERFNPRQVKMRNENAKLDLLGLDAGQAQKAELLRRIELWRLEQSNLIHEFNRESSQKSPEVHNNKRNSEKEELDQETLASLSDLGTKNSQDENESLFIKIPRKIIQDLIGIDDDLLSILFGESLACDIEPSRTSDLQSTPNKEYGKISWELKILERIACELGTLASKISDHPSPFNSSLPFPDIPVVPDTEKSQTAIPNNVRFDSSITSRPLDSQLKPTFRKRAQRNSDSFTSAASQSTDEGEIKVRAGKSNRRELTREEWERDLDLKLVFRYICDRVTTKFNSSTPSASTNSSPKNHPMKSTKQRTAMSSMNSCSCAAVAGQCHHLISKRCTEKQKPLSSRTWRVSVPTETVPNDAKSPQAFGVTFSAPRNNQQHLGKNCRSSDRVKTIIRSGSSRNYWDWAESVGSGKTTLGAGPTGSWGEV</sequence>
<feature type="region of interest" description="Disordered" evidence="1">
    <location>
        <begin position="462"/>
        <end position="485"/>
    </location>
</feature>
<feature type="region of interest" description="Disordered" evidence="1">
    <location>
        <begin position="229"/>
        <end position="255"/>
    </location>
</feature>
<dbReference type="EMBL" id="MCBR01007861">
    <property type="protein sequence ID" value="RKF75472.1"/>
    <property type="molecule type" value="Genomic_DNA"/>
</dbReference>
<feature type="region of interest" description="Disordered" evidence="1">
    <location>
        <begin position="30"/>
        <end position="63"/>
    </location>
</feature>
<dbReference type="Proteomes" id="UP000285405">
    <property type="component" value="Unassembled WGS sequence"/>
</dbReference>
<reference evidence="2 3" key="1">
    <citation type="journal article" date="2018" name="BMC Genomics">
        <title>Comparative genome analyses reveal sequence features reflecting distinct modes of host-adaptation between dicot and monocot powdery mildew.</title>
        <authorList>
            <person name="Wu Y."/>
            <person name="Ma X."/>
            <person name="Pan Z."/>
            <person name="Kale S.D."/>
            <person name="Song Y."/>
            <person name="King H."/>
            <person name="Zhang Q."/>
            <person name="Presley C."/>
            <person name="Deng X."/>
            <person name="Wei C.I."/>
            <person name="Xiao S."/>
        </authorList>
    </citation>
    <scope>NUCLEOTIDE SEQUENCE [LARGE SCALE GENOMIC DNA]</scope>
    <source>
        <strain evidence="2">UCSC1</strain>
    </source>
</reference>
<accession>A0A420ILR6</accession>
<feature type="compositionally biased region" description="Basic and acidic residues" evidence="1">
    <location>
        <begin position="229"/>
        <end position="249"/>
    </location>
</feature>
<gene>
    <name evidence="2" type="ORF">GcC1_078009</name>
</gene>
<evidence type="ECO:0000313" key="2">
    <source>
        <dbReference type="EMBL" id="RKF75472.1"/>
    </source>
</evidence>
<dbReference type="OrthoDB" id="5402147at2759"/>